<dbReference type="SUPFAM" id="SSF53474">
    <property type="entry name" value="alpha/beta-Hydrolases"/>
    <property type="match status" value="1"/>
</dbReference>
<proteinExistence type="predicted"/>
<sequence length="371" mass="40910">MPFGPFVLQWHTPTPNPPNPTPLPPSITRTYISTPTGPLELLSAHPSTSSTSSTSSTPPPLLFAHGGFGCASIWLSYMHFFASRGVPCYALSYRGHGGSWHPSFARMYLTPRSALGSDLVCGIREVERREGRKVVVVAHSAGAALVQWVLARGLVRVEGCCVCAGVPGFGSWSVYKFWAWEAPVQFLYRLFHPRYILATTEQVHGAFFTERTPRGVVEALEKLLAPYESMLWPVQGLMRFVEGGDVLRSIVGWEVEKGGSNVSLASESASEERPGGVTERLLILAAEKDVLCTPEILLDAASRYRAAFGKAVRKGEIEGVDEIDLERRDEKGGEYDGVAFKVVPGLGHHLMNHVEWEKGAEEIWEWFKKLN</sequence>
<gene>
    <name evidence="2" type="ORF">BS50DRAFT_532783</name>
</gene>
<organism evidence="2 3">
    <name type="scientific">Corynespora cassiicola Philippines</name>
    <dbReference type="NCBI Taxonomy" id="1448308"/>
    <lineage>
        <taxon>Eukaryota</taxon>
        <taxon>Fungi</taxon>
        <taxon>Dikarya</taxon>
        <taxon>Ascomycota</taxon>
        <taxon>Pezizomycotina</taxon>
        <taxon>Dothideomycetes</taxon>
        <taxon>Pleosporomycetidae</taxon>
        <taxon>Pleosporales</taxon>
        <taxon>Corynesporascaceae</taxon>
        <taxon>Corynespora</taxon>
    </lineage>
</organism>
<evidence type="ECO:0000259" key="1">
    <source>
        <dbReference type="Pfam" id="PF12697"/>
    </source>
</evidence>
<dbReference type="GO" id="GO:0016787">
    <property type="term" value="F:hydrolase activity"/>
    <property type="evidence" value="ECO:0007669"/>
    <property type="project" value="UniProtKB-KW"/>
</dbReference>
<feature type="domain" description="AB hydrolase-1" evidence="1">
    <location>
        <begin position="61"/>
        <end position="349"/>
    </location>
</feature>
<dbReference type="InterPro" id="IPR029058">
    <property type="entry name" value="AB_hydrolase_fold"/>
</dbReference>
<dbReference type="PANTHER" id="PTHR43798">
    <property type="entry name" value="MONOACYLGLYCEROL LIPASE"/>
    <property type="match status" value="1"/>
</dbReference>
<dbReference type="InterPro" id="IPR050266">
    <property type="entry name" value="AB_hydrolase_sf"/>
</dbReference>
<keyword evidence="2" id="KW-0378">Hydrolase</keyword>
<dbReference type="EMBL" id="KZ678142">
    <property type="protein sequence ID" value="PSN62000.1"/>
    <property type="molecule type" value="Genomic_DNA"/>
</dbReference>
<evidence type="ECO:0000313" key="2">
    <source>
        <dbReference type="EMBL" id="PSN62000.1"/>
    </source>
</evidence>
<dbReference type="STRING" id="1448308.A0A2T2N9F2"/>
<name>A0A2T2N9F2_CORCC</name>
<keyword evidence="3" id="KW-1185">Reference proteome</keyword>
<dbReference type="GO" id="GO:0016020">
    <property type="term" value="C:membrane"/>
    <property type="evidence" value="ECO:0007669"/>
    <property type="project" value="TreeGrafter"/>
</dbReference>
<accession>A0A2T2N9F2</accession>
<protein>
    <submittedName>
        <fullName evidence="2">Alpha/beta-hydrolase</fullName>
    </submittedName>
</protein>
<dbReference type="InterPro" id="IPR000073">
    <property type="entry name" value="AB_hydrolase_1"/>
</dbReference>
<dbReference type="Gene3D" id="3.40.50.1820">
    <property type="entry name" value="alpha/beta hydrolase"/>
    <property type="match status" value="1"/>
</dbReference>
<dbReference type="OrthoDB" id="8119704at2759"/>
<dbReference type="Pfam" id="PF12697">
    <property type="entry name" value="Abhydrolase_6"/>
    <property type="match status" value="1"/>
</dbReference>
<dbReference type="AlphaFoldDB" id="A0A2T2N9F2"/>
<reference evidence="2 3" key="1">
    <citation type="journal article" date="2018" name="Front. Microbiol.">
        <title>Genome-Wide Analysis of Corynespora cassiicola Leaf Fall Disease Putative Effectors.</title>
        <authorList>
            <person name="Lopez D."/>
            <person name="Ribeiro S."/>
            <person name="Label P."/>
            <person name="Fumanal B."/>
            <person name="Venisse J.S."/>
            <person name="Kohler A."/>
            <person name="de Oliveira R.R."/>
            <person name="Labutti K."/>
            <person name="Lipzen A."/>
            <person name="Lail K."/>
            <person name="Bauer D."/>
            <person name="Ohm R.A."/>
            <person name="Barry K.W."/>
            <person name="Spatafora J."/>
            <person name="Grigoriev I.V."/>
            <person name="Martin F.M."/>
            <person name="Pujade-Renaud V."/>
        </authorList>
    </citation>
    <scope>NUCLEOTIDE SEQUENCE [LARGE SCALE GENOMIC DNA]</scope>
    <source>
        <strain evidence="2 3">Philippines</strain>
    </source>
</reference>
<dbReference type="PANTHER" id="PTHR43798:SF33">
    <property type="entry name" value="HYDROLASE, PUTATIVE (AFU_ORTHOLOGUE AFUA_2G14860)-RELATED"/>
    <property type="match status" value="1"/>
</dbReference>
<dbReference type="Proteomes" id="UP000240883">
    <property type="component" value="Unassembled WGS sequence"/>
</dbReference>
<evidence type="ECO:0000313" key="3">
    <source>
        <dbReference type="Proteomes" id="UP000240883"/>
    </source>
</evidence>